<dbReference type="AlphaFoldDB" id="A0AAE9N703"/>
<keyword evidence="3" id="KW-0677">Repeat</keyword>
<dbReference type="InterPro" id="IPR033891">
    <property type="entry name" value="TTC38"/>
</dbReference>
<evidence type="ECO:0000256" key="3">
    <source>
        <dbReference type="ARBA" id="ARBA00022737"/>
    </source>
</evidence>
<dbReference type="Proteomes" id="UP001058687">
    <property type="component" value="Chromosome 2"/>
</dbReference>
<evidence type="ECO:0000313" key="5">
    <source>
        <dbReference type="EMBL" id="UTZ29717.1"/>
    </source>
</evidence>
<dbReference type="PANTHER" id="PTHR16263:SF4">
    <property type="entry name" value="TETRATRICOPEPTIDE REPEAT PROTEIN 38"/>
    <property type="match status" value="1"/>
</dbReference>
<evidence type="ECO:0000256" key="2">
    <source>
        <dbReference type="ARBA" id="ARBA00019992"/>
    </source>
</evidence>
<protein>
    <recommendedName>
        <fullName evidence="2">Tetratricopeptide repeat protein 38</fullName>
    </recommendedName>
</protein>
<name>A0AAE9N703_9VIBR</name>
<reference evidence="5" key="1">
    <citation type="submission" date="2020-03" db="EMBL/GenBank/DDBJ databases">
        <title>Five strains of Vibrio campbellii isolated from Mariana Trench.</title>
        <authorList>
            <person name="Liang J."/>
            <person name="Zhang X.-H."/>
        </authorList>
    </citation>
    <scope>NUCLEOTIDE SEQUENCE</scope>
    <source>
        <strain evidence="5">LJC014</strain>
    </source>
</reference>
<proteinExistence type="inferred from homology"/>
<dbReference type="SUPFAM" id="SSF48452">
    <property type="entry name" value="TPR-like"/>
    <property type="match status" value="1"/>
</dbReference>
<evidence type="ECO:0000313" key="6">
    <source>
        <dbReference type="Proteomes" id="UP001058687"/>
    </source>
</evidence>
<dbReference type="InterPro" id="IPR011990">
    <property type="entry name" value="TPR-like_helical_dom_sf"/>
</dbReference>
<dbReference type="PANTHER" id="PTHR16263">
    <property type="entry name" value="TETRATRICOPEPTIDE REPEAT PROTEIN 38"/>
    <property type="match status" value="1"/>
</dbReference>
<dbReference type="EMBL" id="CP050468">
    <property type="protein sequence ID" value="UTZ29717.1"/>
    <property type="molecule type" value="Genomic_DNA"/>
</dbReference>
<keyword evidence="4" id="KW-0802">TPR repeat</keyword>
<comment type="similarity">
    <text evidence="1">Belongs to the TTC38 family.</text>
</comment>
<accession>A0AAE9N703</accession>
<evidence type="ECO:0000256" key="1">
    <source>
        <dbReference type="ARBA" id="ARBA00005857"/>
    </source>
</evidence>
<evidence type="ECO:0000256" key="4">
    <source>
        <dbReference type="ARBA" id="ARBA00022803"/>
    </source>
</evidence>
<dbReference type="Gene3D" id="1.25.40.10">
    <property type="entry name" value="Tetratricopeptide repeat domain"/>
    <property type="match status" value="1"/>
</dbReference>
<organism evidence="5 6">
    <name type="scientific">Vibrio campbellii</name>
    <dbReference type="NCBI Taxonomy" id="680"/>
    <lineage>
        <taxon>Bacteria</taxon>
        <taxon>Pseudomonadati</taxon>
        <taxon>Pseudomonadota</taxon>
        <taxon>Gammaproteobacteria</taxon>
        <taxon>Vibrionales</taxon>
        <taxon>Vibrionaceae</taxon>
        <taxon>Vibrio</taxon>
    </lineage>
</organism>
<dbReference type="CDD" id="cd05804">
    <property type="entry name" value="StaR_like"/>
    <property type="match status" value="1"/>
</dbReference>
<dbReference type="RefSeq" id="WP_255942862.1">
    <property type="nucleotide sequence ID" value="NZ_CP050468.1"/>
</dbReference>
<gene>
    <name evidence="5" type="ORF">HB761_24420</name>
</gene>
<sequence>MIKDKRALEMNGIDAAGAEQFERILEDTLTFLPSAISDLEQLLLRYPDFMMGWIFKAYSHASDGRRSTLPIVAKMATQLDKFAQSATKREALHMHALKQWSQSNLKGALDTWQHILSLWPLDIIAYRQFTGQTFWFGQKQRALQVSLQVLPYWDEQTPGYWMFAAAHAFALEEAGEYELAEAFARQTLVLNHQDLIAKHTMAHIFEMQGEAKKGIEFLQGHASTFANHNAFRGHLWWHLALFHLEEGNIDDALAFFDQHIYPAESSIYLDIQNAASLLARLEFMGADIGERWHRLSAGALEISADSTIMFTEIHNAMVLAKTDHHDQLDANIAQIISLPLQTQEVEFMTGSKLMQAIKAYHSSNYRHCIELINQVRDVHSKLGGSHAQQDVILQYLLMAHAHLQQWDQVACLLKNRYIARAQPLPAEQIKRKLAQFDEVKNIDALLPSLVKVI</sequence>